<dbReference type="AlphaFoldDB" id="A0A0M0GL38"/>
<evidence type="ECO:0000313" key="4">
    <source>
        <dbReference type="Proteomes" id="UP000037405"/>
    </source>
</evidence>
<keyword evidence="1 2" id="KW-0732">Signal</keyword>
<reference evidence="4" key="1">
    <citation type="submission" date="2015-07" db="EMBL/GenBank/DDBJ databases">
        <title>Fjat-14235 jcm11544.</title>
        <authorList>
            <person name="Liu B."/>
            <person name="Wang J."/>
            <person name="Zhu Y."/>
            <person name="Liu G."/>
            <person name="Chen Q."/>
            <person name="Chen Z."/>
            <person name="Lan J."/>
            <person name="Che J."/>
            <person name="Ge C."/>
            <person name="Shi H."/>
            <person name="Pan Z."/>
            <person name="Liu X."/>
        </authorList>
    </citation>
    <scope>NUCLEOTIDE SEQUENCE [LARGE SCALE GENOMIC DNA]</scope>
    <source>
        <strain evidence="4">JCM 11544</strain>
    </source>
</reference>
<feature type="chain" id="PRO_5038434098" description="VCBS repeat-containing protein" evidence="2">
    <location>
        <begin position="22"/>
        <end position="410"/>
    </location>
</feature>
<gene>
    <name evidence="3" type="ORF">AF331_09290</name>
</gene>
<dbReference type="Gene3D" id="2.130.10.130">
    <property type="entry name" value="Integrin alpha, N-terminal"/>
    <property type="match status" value="1"/>
</dbReference>
<name>A0A0M0GL38_9BACI</name>
<dbReference type="InterPro" id="IPR028994">
    <property type="entry name" value="Integrin_alpha_N"/>
</dbReference>
<comment type="caution">
    <text evidence="3">The sequence shown here is derived from an EMBL/GenBank/DDBJ whole genome shotgun (WGS) entry which is preliminary data.</text>
</comment>
<accession>A0A0M0GL38</accession>
<dbReference type="InterPro" id="IPR013517">
    <property type="entry name" value="FG-GAP"/>
</dbReference>
<sequence length="410" mass="46709">MKRLTIQVVLILLICSGCSLFQSNSSLMKPPQLPVQQQELKQAISQYVPAQAEWLSPLDDGDTNRIIERDLDGDGEEELIVFYRMPDKTAQMEGVILENRKGEWKKRTQFSDLGRELQKVEFADLDGDGKDEVLIGFSYSNESSDKALLVFNVSGDKPEKLFESQYSAFFADDYNEDGRGELMLATLVPNQEHNVTLYSYEDNMEKVDELKLDPYVYPYYHTAAGYVTPSVKGAVLDSSVGAHSSTSFIIGVKDGKLKEVKPKGLKEEDLFRATAANSIDTNDDGIIEIPVLVEGSEDKPYVDMPFISEYYQLMDDGEARFVESTYENVNYQYTWKLPDSWPDVEIDTSGDRRYVKFISKEDGTVLYDIYAVEKDKVIPDEGWNELSESNQFIYLTKYSPERYPENFQAN</sequence>
<evidence type="ECO:0000313" key="3">
    <source>
        <dbReference type="EMBL" id="KON90559.1"/>
    </source>
</evidence>
<feature type="signal peptide" evidence="2">
    <location>
        <begin position="1"/>
        <end position="21"/>
    </location>
</feature>
<evidence type="ECO:0000256" key="1">
    <source>
        <dbReference type="ARBA" id="ARBA00022729"/>
    </source>
</evidence>
<protein>
    <recommendedName>
        <fullName evidence="5">VCBS repeat-containing protein</fullName>
    </recommendedName>
</protein>
<keyword evidence="4" id="KW-1185">Reference proteome</keyword>
<dbReference type="EMBL" id="LGUE01000003">
    <property type="protein sequence ID" value="KON90559.1"/>
    <property type="molecule type" value="Genomic_DNA"/>
</dbReference>
<dbReference type="RefSeq" id="WP_053427877.1">
    <property type="nucleotide sequence ID" value="NZ_JAMQJB010000024.1"/>
</dbReference>
<dbReference type="SUPFAM" id="SSF69318">
    <property type="entry name" value="Integrin alpha N-terminal domain"/>
    <property type="match status" value="1"/>
</dbReference>
<dbReference type="Pfam" id="PF13517">
    <property type="entry name" value="FG-GAP_3"/>
    <property type="match status" value="1"/>
</dbReference>
<evidence type="ECO:0008006" key="5">
    <source>
        <dbReference type="Google" id="ProtNLM"/>
    </source>
</evidence>
<dbReference type="STRING" id="189381.GCA_900166615_00581"/>
<dbReference type="OrthoDB" id="1743319at2"/>
<proteinExistence type="predicted"/>
<evidence type="ECO:0000256" key="2">
    <source>
        <dbReference type="SAM" id="SignalP"/>
    </source>
</evidence>
<dbReference type="PATRIC" id="fig|189381.12.peg.3765"/>
<organism evidence="3 4">
    <name type="scientific">Rossellomorea marisflavi</name>
    <dbReference type="NCBI Taxonomy" id="189381"/>
    <lineage>
        <taxon>Bacteria</taxon>
        <taxon>Bacillati</taxon>
        <taxon>Bacillota</taxon>
        <taxon>Bacilli</taxon>
        <taxon>Bacillales</taxon>
        <taxon>Bacillaceae</taxon>
        <taxon>Rossellomorea</taxon>
    </lineage>
</organism>
<dbReference type="Proteomes" id="UP000037405">
    <property type="component" value="Unassembled WGS sequence"/>
</dbReference>